<dbReference type="RefSeq" id="WP_074823042.1">
    <property type="nucleotide sequence ID" value="NZ_FNTI01000001.1"/>
</dbReference>
<dbReference type="InterPro" id="IPR042100">
    <property type="entry name" value="Bug_dom1"/>
</dbReference>
<dbReference type="SUPFAM" id="SSF53850">
    <property type="entry name" value="Periplasmic binding protein-like II"/>
    <property type="match status" value="1"/>
</dbReference>
<dbReference type="EMBL" id="FNTI01000001">
    <property type="protein sequence ID" value="SED49946.1"/>
    <property type="molecule type" value="Genomic_DNA"/>
</dbReference>
<dbReference type="InterPro" id="IPR005064">
    <property type="entry name" value="BUG"/>
</dbReference>
<accession>A0A1M7B3P6</accession>
<gene>
    <name evidence="3" type="ORF">SAMN05444171_4276</name>
</gene>
<feature type="signal peptide" evidence="2">
    <location>
        <begin position="1"/>
        <end position="18"/>
    </location>
</feature>
<keyword evidence="3" id="KW-0675">Receptor</keyword>
<keyword evidence="2" id="KW-0732">Signal</keyword>
<sequence length="326" mass="34253">MKLMRRQFLQLSAGAAFAPVLATAASAQTYPTRPVRVIVPYAAAGPTDILARLIAQKLSDHLGKAFYVENIGGAGGNIGIGQGARAAPDGYTVLVVPPNIVVNPAMYDTVPYDPYKDFDPVTIAVTSPTVLTVHPSLAVRTVKDLVALIKSGPAKYSFASPGTGTPPHLIGEHFRLSLGLDLVHVPFNSAGLAVGSTLAGHTPIAFTSLPPAVPQINEGKLRALAVTSKLRSQALPEVPSMAEAGYPDVEGEGWFAFIVPAGAPKEITTLLHREIVKIIALPDIMEKMATLGFVAVGNTPDEAAALFRTEGAKWAKVIREAGIKTQ</sequence>
<evidence type="ECO:0000313" key="4">
    <source>
        <dbReference type="Proteomes" id="UP000183208"/>
    </source>
</evidence>
<proteinExistence type="inferred from homology"/>
<evidence type="ECO:0000256" key="1">
    <source>
        <dbReference type="ARBA" id="ARBA00006987"/>
    </source>
</evidence>
<organism evidence="3 4">
    <name type="scientific">Bradyrhizobium lablabi</name>
    <dbReference type="NCBI Taxonomy" id="722472"/>
    <lineage>
        <taxon>Bacteria</taxon>
        <taxon>Pseudomonadati</taxon>
        <taxon>Pseudomonadota</taxon>
        <taxon>Alphaproteobacteria</taxon>
        <taxon>Hyphomicrobiales</taxon>
        <taxon>Nitrobacteraceae</taxon>
        <taxon>Bradyrhizobium</taxon>
    </lineage>
</organism>
<dbReference type="Gene3D" id="3.40.190.10">
    <property type="entry name" value="Periplasmic binding protein-like II"/>
    <property type="match status" value="1"/>
</dbReference>
<dbReference type="Proteomes" id="UP000183208">
    <property type="component" value="Unassembled WGS sequence"/>
</dbReference>
<feature type="chain" id="PRO_5030031734" evidence="2">
    <location>
        <begin position="19"/>
        <end position="326"/>
    </location>
</feature>
<comment type="similarity">
    <text evidence="1">Belongs to the UPF0065 (bug) family.</text>
</comment>
<name>A0A1M7B3P6_9BRAD</name>
<dbReference type="PIRSF" id="PIRSF017082">
    <property type="entry name" value="YflP"/>
    <property type="match status" value="1"/>
</dbReference>
<dbReference type="PROSITE" id="PS51318">
    <property type="entry name" value="TAT"/>
    <property type="match status" value="1"/>
</dbReference>
<evidence type="ECO:0000256" key="2">
    <source>
        <dbReference type="SAM" id="SignalP"/>
    </source>
</evidence>
<dbReference type="InterPro" id="IPR006311">
    <property type="entry name" value="TAT_signal"/>
</dbReference>
<dbReference type="Pfam" id="PF03401">
    <property type="entry name" value="TctC"/>
    <property type="match status" value="1"/>
</dbReference>
<dbReference type="PANTHER" id="PTHR42928">
    <property type="entry name" value="TRICARBOXYLATE-BINDING PROTEIN"/>
    <property type="match status" value="1"/>
</dbReference>
<dbReference type="AlphaFoldDB" id="A0A1M7B3P6"/>
<evidence type="ECO:0000313" key="3">
    <source>
        <dbReference type="EMBL" id="SED49946.1"/>
    </source>
</evidence>
<dbReference type="PANTHER" id="PTHR42928:SF5">
    <property type="entry name" value="BLR1237 PROTEIN"/>
    <property type="match status" value="1"/>
</dbReference>
<protein>
    <submittedName>
        <fullName evidence="3">Tripartite-type tricarboxylate transporter, receptor component TctC</fullName>
    </submittedName>
</protein>
<reference evidence="3 4" key="1">
    <citation type="submission" date="2016-10" db="EMBL/GenBank/DDBJ databases">
        <authorList>
            <person name="de Groot N.N."/>
        </authorList>
    </citation>
    <scope>NUCLEOTIDE SEQUENCE [LARGE SCALE GENOMIC DNA]</scope>
    <source>
        <strain evidence="3 4">GAS522</strain>
    </source>
</reference>
<dbReference type="Gene3D" id="3.40.190.150">
    <property type="entry name" value="Bordetella uptake gene, domain 1"/>
    <property type="match status" value="1"/>
</dbReference>
<dbReference type="OrthoDB" id="7250553at2"/>